<dbReference type="SUPFAM" id="SSF48452">
    <property type="entry name" value="TPR-like"/>
    <property type="match status" value="1"/>
</dbReference>
<dbReference type="Proteomes" id="UP000808337">
    <property type="component" value="Unassembled WGS sequence"/>
</dbReference>
<accession>A0A9D7SXU9</accession>
<sequence>MAGACGDFKNEYYQLDYYVNGDAQADDAYAGGDNPDNFQIDDYQLDAVNRNVSRDWAYLYSTIGKVNNIINNAEEVTDPDLTPSRKMKLSVRLLSFAPSCISSWFSYGVMCHCNCRR</sequence>
<reference evidence="1 2" key="1">
    <citation type="submission" date="2020-10" db="EMBL/GenBank/DDBJ databases">
        <title>Connecting structure to function with the recovery of over 1000 high-quality activated sludge metagenome-assembled genomes encoding full-length rRNA genes using long-read sequencing.</title>
        <authorList>
            <person name="Singleton C.M."/>
            <person name="Petriglieri F."/>
            <person name="Kristensen J.M."/>
            <person name="Kirkegaard R.H."/>
            <person name="Michaelsen T.Y."/>
            <person name="Andersen M.H."/>
            <person name="Karst S.M."/>
            <person name="Dueholm M.S."/>
            <person name="Nielsen P.H."/>
            <person name="Albertsen M."/>
        </authorList>
    </citation>
    <scope>NUCLEOTIDE SEQUENCE [LARGE SCALE GENOMIC DNA]</scope>
    <source>
        <strain evidence="1">Ribe_18-Q3-R11-54_MAXAC.273</strain>
    </source>
</reference>
<comment type="caution">
    <text evidence="1">The sequence shown here is derived from an EMBL/GenBank/DDBJ whole genome shotgun (WGS) entry which is preliminary data.</text>
</comment>
<evidence type="ECO:0000313" key="1">
    <source>
        <dbReference type="EMBL" id="MBK9985245.1"/>
    </source>
</evidence>
<proteinExistence type="predicted"/>
<evidence type="ECO:0000313" key="2">
    <source>
        <dbReference type="Proteomes" id="UP000808337"/>
    </source>
</evidence>
<gene>
    <name evidence="1" type="ORF">IPP15_23360</name>
</gene>
<organism evidence="1 2">
    <name type="scientific">Candidatus Opimibacter skivensis</name>
    <dbReference type="NCBI Taxonomy" id="2982028"/>
    <lineage>
        <taxon>Bacteria</taxon>
        <taxon>Pseudomonadati</taxon>
        <taxon>Bacteroidota</taxon>
        <taxon>Saprospiria</taxon>
        <taxon>Saprospirales</taxon>
        <taxon>Saprospiraceae</taxon>
        <taxon>Candidatus Opimibacter</taxon>
    </lineage>
</organism>
<dbReference type="Gene3D" id="1.25.40.390">
    <property type="match status" value="1"/>
</dbReference>
<name>A0A9D7SXU9_9BACT</name>
<dbReference type="InterPro" id="IPR011990">
    <property type="entry name" value="TPR-like_helical_dom_sf"/>
</dbReference>
<protein>
    <submittedName>
        <fullName evidence="1">Uncharacterized protein</fullName>
    </submittedName>
</protein>
<dbReference type="AlphaFoldDB" id="A0A9D7SXU9"/>
<dbReference type="EMBL" id="JADKGY010000034">
    <property type="protein sequence ID" value="MBK9985245.1"/>
    <property type="molecule type" value="Genomic_DNA"/>
</dbReference>